<reference evidence="3" key="2">
    <citation type="journal article" date="2024" name="Plant">
        <title>Genomic evolution and insights into agronomic trait innovations of Sesamum species.</title>
        <authorList>
            <person name="Miao H."/>
            <person name="Wang L."/>
            <person name="Qu L."/>
            <person name="Liu H."/>
            <person name="Sun Y."/>
            <person name="Le M."/>
            <person name="Wang Q."/>
            <person name="Wei S."/>
            <person name="Zheng Y."/>
            <person name="Lin W."/>
            <person name="Duan Y."/>
            <person name="Cao H."/>
            <person name="Xiong S."/>
            <person name="Wang X."/>
            <person name="Wei L."/>
            <person name="Li C."/>
            <person name="Ma Q."/>
            <person name="Ju M."/>
            <person name="Zhao R."/>
            <person name="Li G."/>
            <person name="Mu C."/>
            <person name="Tian Q."/>
            <person name="Mei H."/>
            <person name="Zhang T."/>
            <person name="Gao T."/>
            <person name="Zhang H."/>
        </authorList>
    </citation>
    <scope>NUCLEOTIDE SEQUENCE</scope>
    <source>
        <strain evidence="3">KEN1</strain>
    </source>
</reference>
<evidence type="ECO:0000313" key="3">
    <source>
        <dbReference type="EMBL" id="KAL0443868.1"/>
    </source>
</evidence>
<dbReference type="InterPro" id="IPR013103">
    <property type="entry name" value="RVT_2"/>
</dbReference>
<dbReference type="PANTHER" id="PTHR11439:SF511">
    <property type="match status" value="1"/>
</dbReference>
<gene>
    <name evidence="3" type="ORF">Slati_2109500</name>
</gene>
<protein>
    <submittedName>
        <fullName evidence="3">Retrovirus-related Pol polyprotein from transposon RE2</fullName>
    </submittedName>
</protein>
<dbReference type="EMBL" id="JACGWN010000007">
    <property type="protein sequence ID" value="KAL0443868.1"/>
    <property type="molecule type" value="Genomic_DNA"/>
</dbReference>
<dbReference type="InterPro" id="IPR012337">
    <property type="entry name" value="RNaseH-like_sf"/>
</dbReference>
<dbReference type="CDD" id="cd09272">
    <property type="entry name" value="RNase_HI_RT_Ty1"/>
    <property type="match status" value="1"/>
</dbReference>
<proteinExistence type="predicted"/>
<dbReference type="SUPFAM" id="SSF56672">
    <property type="entry name" value="DNA/RNA polymerases"/>
    <property type="match status" value="1"/>
</dbReference>
<reference evidence="3" key="1">
    <citation type="submission" date="2020-06" db="EMBL/GenBank/DDBJ databases">
        <authorList>
            <person name="Li T."/>
            <person name="Hu X."/>
            <person name="Zhang T."/>
            <person name="Song X."/>
            <person name="Zhang H."/>
            <person name="Dai N."/>
            <person name="Sheng W."/>
            <person name="Hou X."/>
            <person name="Wei L."/>
        </authorList>
    </citation>
    <scope>NUCLEOTIDE SEQUENCE</scope>
    <source>
        <strain evidence="3">KEN1</strain>
        <tissue evidence="3">Leaf</tissue>
    </source>
</reference>
<evidence type="ECO:0000259" key="2">
    <source>
        <dbReference type="Pfam" id="PF25597"/>
    </source>
</evidence>
<evidence type="ECO:0000259" key="1">
    <source>
        <dbReference type="Pfam" id="PF07727"/>
    </source>
</evidence>
<dbReference type="Pfam" id="PF07727">
    <property type="entry name" value="RVT_2"/>
    <property type="match status" value="1"/>
</dbReference>
<dbReference type="InterPro" id="IPR057670">
    <property type="entry name" value="SH3_retrovirus"/>
</dbReference>
<feature type="domain" description="Reverse transcriptase Ty1/copia-type" evidence="1">
    <location>
        <begin position="223"/>
        <end position="421"/>
    </location>
</feature>
<organism evidence="3">
    <name type="scientific">Sesamum latifolium</name>
    <dbReference type="NCBI Taxonomy" id="2727402"/>
    <lineage>
        <taxon>Eukaryota</taxon>
        <taxon>Viridiplantae</taxon>
        <taxon>Streptophyta</taxon>
        <taxon>Embryophyta</taxon>
        <taxon>Tracheophyta</taxon>
        <taxon>Spermatophyta</taxon>
        <taxon>Magnoliopsida</taxon>
        <taxon>eudicotyledons</taxon>
        <taxon>Gunneridae</taxon>
        <taxon>Pentapetalae</taxon>
        <taxon>asterids</taxon>
        <taxon>lamiids</taxon>
        <taxon>Lamiales</taxon>
        <taxon>Pedaliaceae</taxon>
        <taxon>Sesamum</taxon>
    </lineage>
</organism>
<sequence>MFQTSLPIKFWGESILTATFLINRTPTKVLNRQSPFQVLFGRNPSYNHLRVFGCLYFATNVDPQKSKFQKRAHRCILIGYALTQKAYKLYDLDDHVTMTSRDVLFYEDVFPYALNHPSTPSTIPLPIVPANSDIHIPLIFPNHSSAAVSPIPAKVTHRFCPLKLLPLLSLSALHFRQILHLFIGQTGLFTKAVKYPEWREAMQAEIAALEQSHTWSLTPLPPAKGYNQVEGIDYTDSFSPVAKAVTVRLFLTLAAANGWFLRQLDVNNAFLHGYLDEDLYMSPPDGYPVESGLVCKLERSLYGLKQASRQWNVELTVKLQEYGFSQSPHDHCLFTLSTESGLIGLLVYVDDILLTGPSLIDLQSVKAYLDHLFTIKDIGDARYFLGLEIDRNSSGIYLAQTKYVKDIIKDTGLQQAKSVSTHFPHGLKLSSDSGALLLQPDSYRHLYLKGCPSKGLFLPSDNSLALQAYCDADWASCTDSRRPLTGFCVFLGGALVSWKTKKQSTVSRSTAEAEYRSLAAMVCELKWLSYLLTDFGISPQLPIPLYCDNKAALHILANPVFHERTKHIELDCHLVRDAYKDGFVLPI</sequence>
<dbReference type="AlphaFoldDB" id="A0AAW2WR22"/>
<dbReference type="SUPFAM" id="SSF53098">
    <property type="entry name" value="Ribonuclease H-like"/>
    <property type="match status" value="1"/>
</dbReference>
<dbReference type="PANTHER" id="PTHR11439">
    <property type="entry name" value="GAG-POL-RELATED RETROTRANSPOSON"/>
    <property type="match status" value="1"/>
</dbReference>
<dbReference type="InterPro" id="IPR043502">
    <property type="entry name" value="DNA/RNA_pol_sf"/>
</dbReference>
<dbReference type="Pfam" id="PF25597">
    <property type="entry name" value="SH3_retrovirus"/>
    <property type="match status" value="1"/>
</dbReference>
<feature type="domain" description="Retroviral polymerase SH3-like" evidence="2">
    <location>
        <begin position="54"/>
        <end position="114"/>
    </location>
</feature>
<comment type="caution">
    <text evidence="3">The sequence shown here is derived from an EMBL/GenBank/DDBJ whole genome shotgun (WGS) entry which is preliminary data.</text>
</comment>
<name>A0AAW2WR22_9LAMI</name>
<accession>A0AAW2WR22</accession>